<evidence type="ECO:0000313" key="2">
    <source>
        <dbReference type="EMBL" id="PRW20473.1"/>
    </source>
</evidence>
<dbReference type="OrthoDB" id="514553at2759"/>
<accession>A0A2P6TCV0</accession>
<sequence>MCIPYGALLLAGGLVAKLLGWGQPAVVMAVIGALQVGLSNLSLKAWRANKSAAPYTLLEAGLAGWLAYYSYRAVQQGVSSLVMGTLLGLSAAMALFLVYNVAAGGNPPRRGTHAAAAAVAEPAA</sequence>
<dbReference type="EMBL" id="LHPG02000023">
    <property type="protein sequence ID" value="PRW20473.1"/>
    <property type="molecule type" value="Genomic_DNA"/>
</dbReference>
<dbReference type="Proteomes" id="UP000239899">
    <property type="component" value="Unassembled WGS sequence"/>
</dbReference>
<keyword evidence="1" id="KW-1133">Transmembrane helix</keyword>
<keyword evidence="3" id="KW-1185">Reference proteome</keyword>
<keyword evidence="1" id="KW-0812">Transmembrane</keyword>
<feature type="transmembrane region" description="Helical" evidence="1">
    <location>
        <begin position="78"/>
        <end position="99"/>
    </location>
</feature>
<comment type="caution">
    <text evidence="2">The sequence shown here is derived from an EMBL/GenBank/DDBJ whole genome shotgun (WGS) entry which is preliminary data.</text>
</comment>
<dbReference type="AlphaFoldDB" id="A0A2P6TCV0"/>
<evidence type="ECO:0000313" key="3">
    <source>
        <dbReference type="Proteomes" id="UP000239899"/>
    </source>
</evidence>
<organism evidence="2 3">
    <name type="scientific">Chlorella sorokiniana</name>
    <name type="common">Freshwater green alga</name>
    <dbReference type="NCBI Taxonomy" id="3076"/>
    <lineage>
        <taxon>Eukaryota</taxon>
        <taxon>Viridiplantae</taxon>
        <taxon>Chlorophyta</taxon>
        <taxon>core chlorophytes</taxon>
        <taxon>Trebouxiophyceae</taxon>
        <taxon>Chlorellales</taxon>
        <taxon>Chlorellaceae</taxon>
        <taxon>Chlorella clade</taxon>
        <taxon>Chlorella</taxon>
    </lineage>
</organism>
<protein>
    <submittedName>
        <fullName evidence="2">FATTY ACID EXPORT chloroplastic-like</fullName>
    </submittedName>
</protein>
<keyword evidence="1" id="KW-0472">Membrane</keyword>
<gene>
    <name evidence="2" type="ORF">C2E21_8996</name>
</gene>
<reference evidence="2 3" key="1">
    <citation type="journal article" date="2018" name="Plant J.">
        <title>Genome sequences of Chlorella sorokiniana UTEX 1602 and Micractinium conductrix SAG 241.80: implications to maltose excretion by a green alga.</title>
        <authorList>
            <person name="Arriola M.B."/>
            <person name="Velmurugan N."/>
            <person name="Zhang Y."/>
            <person name="Plunkett M.H."/>
            <person name="Hondzo H."/>
            <person name="Barney B.M."/>
        </authorList>
    </citation>
    <scope>NUCLEOTIDE SEQUENCE [LARGE SCALE GENOMIC DNA]</scope>
    <source>
        <strain evidence="3">UTEX 1602</strain>
    </source>
</reference>
<proteinExistence type="predicted"/>
<evidence type="ECO:0000256" key="1">
    <source>
        <dbReference type="SAM" id="Phobius"/>
    </source>
</evidence>
<name>A0A2P6TCV0_CHLSO</name>